<evidence type="ECO:0000313" key="2">
    <source>
        <dbReference type="Proteomes" id="UP000293854"/>
    </source>
</evidence>
<dbReference type="Proteomes" id="UP000293854">
    <property type="component" value="Unassembled WGS sequence"/>
</dbReference>
<sequence length="106" mass="11457">LLGQSVNRDFYAYPQRWVTGVSADEFSQPGWVLSMASVWAVDKDDDGDTPNVGSFPVNSPTPYSDQMRLLAQLTAGEAAVPARYFGFITSNPPSGEALAAEESRLV</sequence>
<dbReference type="EMBL" id="RQTE01000793">
    <property type="protein sequence ID" value="RZH97157.1"/>
    <property type="molecule type" value="Genomic_DNA"/>
</dbReference>
<comment type="caution">
    <text evidence="1">The sequence shown here is derived from an EMBL/GenBank/DDBJ whole genome shotgun (WGS) entry which is preliminary data.</text>
</comment>
<evidence type="ECO:0000313" key="1">
    <source>
        <dbReference type="EMBL" id="RZH97157.1"/>
    </source>
</evidence>
<feature type="non-terminal residue" evidence="1">
    <location>
        <position position="106"/>
    </location>
</feature>
<proteinExistence type="predicted"/>
<accession>A0A4Q7CI47</accession>
<name>A0A4Q7CI47_9STAP</name>
<protein>
    <submittedName>
        <fullName evidence="1">Uncharacterized protein</fullName>
    </submittedName>
</protein>
<reference evidence="1 2" key="1">
    <citation type="submission" date="2018-11" db="EMBL/GenBank/DDBJ databases">
        <title>Genomic profiling of Staphylococcus species from a Poultry farm system in KwaZulu-Natal, South Africa.</title>
        <authorList>
            <person name="Amoako D.G."/>
            <person name="Somboro A.M."/>
            <person name="Abia A.L.K."/>
            <person name="Bester L.A."/>
            <person name="Essack S.Y."/>
        </authorList>
    </citation>
    <scope>NUCLEOTIDE SEQUENCE [LARGE SCALE GENOMIC DNA]</scope>
    <source>
        <strain evidence="1 2">SA11</strain>
    </source>
</reference>
<organism evidence="1 2">
    <name type="scientific">Staphylococcus condimenti</name>
    <dbReference type="NCBI Taxonomy" id="70255"/>
    <lineage>
        <taxon>Bacteria</taxon>
        <taxon>Bacillati</taxon>
        <taxon>Bacillota</taxon>
        <taxon>Bacilli</taxon>
        <taxon>Bacillales</taxon>
        <taxon>Staphylococcaceae</taxon>
        <taxon>Staphylococcus</taxon>
    </lineage>
</organism>
<feature type="non-terminal residue" evidence="1">
    <location>
        <position position="1"/>
    </location>
</feature>
<gene>
    <name evidence="1" type="ORF">EIG99_15195</name>
</gene>
<dbReference type="AlphaFoldDB" id="A0A4Q7CI47"/>